<dbReference type="PROSITE" id="PS50164">
    <property type="entry name" value="GIY_YIG"/>
    <property type="match status" value="1"/>
</dbReference>
<comment type="caution">
    <text evidence="3">The sequence shown here is derived from an EMBL/GenBank/DDBJ whole genome shotgun (WGS) entry which is preliminary data.</text>
</comment>
<keyword evidence="4" id="KW-1185">Reference proteome</keyword>
<comment type="similarity">
    <text evidence="1">Belongs to the UPF0213 family.</text>
</comment>
<dbReference type="InterPro" id="IPR035901">
    <property type="entry name" value="GIY-YIG_endonuc_sf"/>
</dbReference>
<dbReference type="RefSeq" id="WP_223577282.1">
    <property type="nucleotide sequence ID" value="NZ_BAABFU010000001.1"/>
</dbReference>
<dbReference type="Gene3D" id="3.40.1440.10">
    <property type="entry name" value="GIY-YIG endonuclease"/>
    <property type="match status" value="1"/>
</dbReference>
<organism evidence="3 4">
    <name type="scientific">Kangiella taiwanensis</name>
    <dbReference type="NCBI Taxonomy" id="1079179"/>
    <lineage>
        <taxon>Bacteria</taxon>
        <taxon>Pseudomonadati</taxon>
        <taxon>Pseudomonadota</taxon>
        <taxon>Gammaproteobacteria</taxon>
        <taxon>Kangiellales</taxon>
        <taxon>Kangiellaceae</taxon>
        <taxon>Kangiella</taxon>
    </lineage>
</organism>
<dbReference type="InterPro" id="IPR050190">
    <property type="entry name" value="UPF0213_domain"/>
</dbReference>
<dbReference type="InterPro" id="IPR000305">
    <property type="entry name" value="GIY-YIG_endonuc"/>
</dbReference>
<dbReference type="Proteomes" id="UP001501294">
    <property type="component" value="Unassembled WGS sequence"/>
</dbReference>
<protein>
    <submittedName>
        <fullName evidence="3">GIY-YIG nuclease family protein</fullName>
    </submittedName>
</protein>
<evidence type="ECO:0000313" key="4">
    <source>
        <dbReference type="Proteomes" id="UP001501294"/>
    </source>
</evidence>
<dbReference type="EMBL" id="BAABFU010000001">
    <property type="protein sequence ID" value="GAA4344412.1"/>
    <property type="molecule type" value="Genomic_DNA"/>
</dbReference>
<evidence type="ECO:0000313" key="3">
    <source>
        <dbReference type="EMBL" id="GAA4344412.1"/>
    </source>
</evidence>
<reference evidence="4" key="1">
    <citation type="journal article" date="2019" name="Int. J. Syst. Evol. Microbiol.">
        <title>The Global Catalogue of Microorganisms (GCM) 10K type strain sequencing project: providing services to taxonomists for standard genome sequencing and annotation.</title>
        <authorList>
            <consortium name="The Broad Institute Genomics Platform"/>
            <consortium name="The Broad Institute Genome Sequencing Center for Infectious Disease"/>
            <person name="Wu L."/>
            <person name="Ma J."/>
        </authorList>
    </citation>
    <scope>NUCLEOTIDE SEQUENCE [LARGE SCALE GENOMIC DNA]</scope>
    <source>
        <strain evidence="4">JCM 17727</strain>
    </source>
</reference>
<dbReference type="Pfam" id="PF01541">
    <property type="entry name" value="GIY-YIG"/>
    <property type="match status" value="1"/>
</dbReference>
<sequence>MEKEFYVYIMASKRNGTLYIGVTSDLIQRVWQHKSDEIEGFTSRYKLHDLVYYEKHESSYTAIQREKRLKDWRRKWKLELIESLNPEWKDLYQGIV</sequence>
<dbReference type="PANTHER" id="PTHR34477:SF5">
    <property type="entry name" value="BSL5627 PROTEIN"/>
    <property type="match status" value="1"/>
</dbReference>
<dbReference type="SUPFAM" id="SSF82771">
    <property type="entry name" value="GIY-YIG endonuclease"/>
    <property type="match status" value="1"/>
</dbReference>
<evidence type="ECO:0000259" key="2">
    <source>
        <dbReference type="PROSITE" id="PS50164"/>
    </source>
</evidence>
<dbReference type="CDD" id="cd10448">
    <property type="entry name" value="GIY-YIG_unchar_3"/>
    <property type="match status" value="1"/>
</dbReference>
<dbReference type="PANTHER" id="PTHR34477">
    <property type="entry name" value="UPF0213 PROTEIN YHBQ"/>
    <property type="match status" value="1"/>
</dbReference>
<dbReference type="SMART" id="SM00465">
    <property type="entry name" value="GIYc"/>
    <property type="match status" value="1"/>
</dbReference>
<feature type="domain" description="GIY-YIG" evidence="2">
    <location>
        <begin position="3"/>
        <end position="80"/>
    </location>
</feature>
<gene>
    <name evidence="3" type="ORF">GCM10023150_03840</name>
</gene>
<proteinExistence type="inferred from homology"/>
<accession>A0ABP8HTZ1</accession>
<name>A0ABP8HTZ1_9GAMM</name>
<evidence type="ECO:0000256" key="1">
    <source>
        <dbReference type="ARBA" id="ARBA00007435"/>
    </source>
</evidence>